<dbReference type="RefSeq" id="WP_173083561.1">
    <property type="nucleotide sequence ID" value="NZ_BLTE01000007.1"/>
</dbReference>
<dbReference type="Gene3D" id="1.10.3290.10">
    <property type="entry name" value="Fido-like domain"/>
    <property type="match status" value="1"/>
</dbReference>
<dbReference type="AlphaFoldDB" id="A0A6V8LVY0"/>
<keyword evidence="3" id="KW-1185">Reference proteome</keyword>
<dbReference type="Pfam" id="PF02661">
    <property type="entry name" value="Fic"/>
    <property type="match status" value="1"/>
</dbReference>
<organism evidence="2 3">
    <name type="scientific">Fundidesulfovibrio magnetotacticus</name>
    <dbReference type="NCBI Taxonomy" id="2730080"/>
    <lineage>
        <taxon>Bacteria</taxon>
        <taxon>Pseudomonadati</taxon>
        <taxon>Thermodesulfobacteriota</taxon>
        <taxon>Desulfovibrionia</taxon>
        <taxon>Desulfovibrionales</taxon>
        <taxon>Desulfovibrionaceae</taxon>
        <taxon>Fundidesulfovibrio</taxon>
    </lineage>
</organism>
<gene>
    <name evidence="2" type="ORF">NNJEOMEG_01804</name>
</gene>
<reference evidence="2 3" key="2">
    <citation type="submission" date="2020-05" db="EMBL/GenBank/DDBJ databases">
        <title>Draft genome sequence of Desulfovibrio sp. strainFSS-1.</title>
        <authorList>
            <person name="Shimoshige H."/>
            <person name="Kobayashi H."/>
            <person name="Maekawa T."/>
        </authorList>
    </citation>
    <scope>NUCLEOTIDE SEQUENCE [LARGE SCALE GENOMIC DNA]</scope>
    <source>
        <strain evidence="2 3">SIID29052-01</strain>
    </source>
</reference>
<reference evidence="2 3" key="1">
    <citation type="submission" date="2020-04" db="EMBL/GenBank/DDBJ databases">
        <authorList>
            <consortium name="Desulfovibrio sp. FSS-1 genome sequencing consortium"/>
            <person name="Shimoshige H."/>
            <person name="Kobayashi H."/>
            <person name="Maekawa T."/>
        </authorList>
    </citation>
    <scope>NUCLEOTIDE SEQUENCE [LARGE SCALE GENOMIC DNA]</scope>
    <source>
        <strain evidence="2 3">SIID29052-01</strain>
    </source>
</reference>
<dbReference type="SUPFAM" id="SSF140931">
    <property type="entry name" value="Fic-like"/>
    <property type="match status" value="1"/>
</dbReference>
<evidence type="ECO:0000259" key="1">
    <source>
        <dbReference type="PROSITE" id="PS51459"/>
    </source>
</evidence>
<proteinExistence type="predicted"/>
<feature type="domain" description="Fido" evidence="1">
    <location>
        <begin position="77"/>
        <end position="210"/>
    </location>
</feature>
<evidence type="ECO:0000313" key="3">
    <source>
        <dbReference type="Proteomes" id="UP000494245"/>
    </source>
</evidence>
<dbReference type="EMBL" id="BLTE01000007">
    <property type="protein sequence ID" value="GFK93966.1"/>
    <property type="molecule type" value="Genomic_DNA"/>
</dbReference>
<dbReference type="InterPro" id="IPR036597">
    <property type="entry name" value="Fido-like_dom_sf"/>
</dbReference>
<dbReference type="Proteomes" id="UP000494245">
    <property type="component" value="Unassembled WGS sequence"/>
</dbReference>
<dbReference type="PROSITE" id="PS51459">
    <property type="entry name" value="FIDO"/>
    <property type="match status" value="1"/>
</dbReference>
<dbReference type="InterPro" id="IPR003812">
    <property type="entry name" value="Fido"/>
</dbReference>
<comment type="caution">
    <text evidence="2">The sequence shown here is derived from an EMBL/GenBank/DDBJ whole genome shotgun (WGS) entry which is preliminary data.</text>
</comment>
<name>A0A6V8LVY0_9BACT</name>
<sequence length="225" mass="25518">MSRSRDKALFIARKNMAGLVYYFQALEGMPFTLPEVQTYLQGITVGGHKVSDQDKLKQQALAWQHLIRIVEEDAFEFTKHVACELNAIVAKDEAAVPGRFRQGAVWIMGTDYAPPDHATLDARFEGLRARVGATRHTFTAGVLVALDMARNQYFFDGNKRTGLLMMNGLFLSKGLMPFSVPAKSLLEYNEKMLRFYETGEEDEMLRFFETQYAREYPGFSFESGA</sequence>
<evidence type="ECO:0000313" key="2">
    <source>
        <dbReference type="EMBL" id="GFK93966.1"/>
    </source>
</evidence>
<accession>A0A6V8LVY0</accession>
<protein>
    <recommendedName>
        <fullName evidence="1">Fido domain-containing protein</fullName>
    </recommendedName>
</protein>